<accession>A0ABP1DJL3</accession>
<feature type="transmembrane region" description="Helical" evidence="12">
    <location>
        <begin position="312"/>
        <end position="334"/>
    </location>
</feature>
<reference evidence="15" key="1">
    <citation type="submission" date="2024-04" db="EMBL/GenBank/DDBJ databases">
        <authorList>
            <person name="Shaw F."/>
            <person name="Minotto A."/>
        </authorList>
    </citation>
    <scope>NUCLEOTIDE SEQUENCE [LARGE SCALE GENOMIC DNA]</scope>
</reference>
<evidence type="ECO:0000256" key="7">
    <source>
        <dbReference type="ARBA" id="ARBA00022679"/>
    </source>
</evidence>
<dbReference type="Proteomes" id="UP001497453">
    <property type="component" value="Chromosome 4"/>
</dbReference>
<name>A0ABP1DJL3_9APHY</name>
<evidence type="ECO:0000256" key="9">
    <source>
        <dbReference type="ARBA" id="ARBA00022824"/>
    </source>
</evidence>
<evidence type="ECO:0000256" key="8">
    <source>
        <dbReference type="ARBA" id="ARBA00022692"/>
    </source>
</evidence>
<sequence>MSRPPSSPWTTMSTVKRTTSKPDALSSARIASDLRLIRVLSVSTWLLSALLVHLASYLPLFDSSPQVVLGEDISRTVSPLLRWDAFHFGHIAKHGYVYEYEWAFFAGTPLVMRKTAQLCHLLGLFNSEDALTWPNILFSGASIACLCGTASTLYELTLELTASPSFALLSSLLSLLPSSPATLRLAPYTEPFFTYLSYKGMLSCARARWTLAAIFFTLAGVFRSNGFMLSGFLLWGMVIDPILSHRNLQIMRITHSAALTALTFVPFLSHQLAAYLTFCRDNTSPAAWCSKSPPFVYSYVQSKYWNVGFLRYWTLSQLPNFLLSMPVIVLLLWASSHHIRHILIPHLHTIFYPSTLGSRPMIQSSPFLTTRLIPHAVHAFIFTNILLFASHTQIILRLAASMPFTYWAAAYLVMEYPKAGRAWVTWSVVWGAVSLVLWTTFLPPA</sequence>
<evidence type="ECO:0000256" key="2">
    <source>
        <dbReference type="ARBA" id="ARBA00004687"/>
    </source>
</evidence>
<evidence type="ECO:0000256" key="5">
    <source>
        <dbReference type="ARBA" id="ARBA00022502"/>
    </source>
</evidence>
<keyword evidence="6 12" id="KW-0328">Glycosyltransferase</keyword>
<feature type="transmembrane region" description="Helical" evidence="12">
    <location>
        <begin position="394"/>
        <end position="414"/>
    </location>
</feature>
<comment type="caution">
    <text evidence="12">Lacks conserved residue(s) required for the propagation of feature annotation.</text>
</comment>
<evidence type="ECO:0000256" key="10">
    <source>
        <dbReference type="ARBA" id="ARBA00022989"/>
    </source>
</evidence>
<keyword evidence="7 12" id="KW-0808">Transferase</keyword>
<dbReference type="EC" id="2.4.1.-" evidence="12"/>
<gene>
    <name evidence="14" type="ORF">GFSPODELE1_LOCUS6625</name>
</gene>
<evidence type="ECO:0000256" key="3">
    <source>
        <dbReference type="ARBA" id="ARBA00008698"/>
    </source>
</evidence>
<keyword evidence="8 12" id="KW-0812">Transmembrane</keyword>
<comment type="similarity">
    <text evidence="3 12">Belongs to the PIGV family.</text>
</comment>
<keyword evidence="10 12" id="KW-1133">Transmembrane helix</keyword>
<keyword evidence="9 12" id="KW-0256">Endoplasmic reticulum</keyword>
<comment type="function">
    <text evidence="12">Mannosyltransferase involved in glycosylphosphatidylinositol-anchor biosynthesis.</text>
</comment>
<keyword evidence="11 12" id="KW-0472">Membrane</keyword>
<evidence type="ECO:0000256" key="11">
    <source>
        <dbReference type="ARBA" id="ARBA00023136"/>
    </source>
</evidence>
<feature type="transmembrane region" description="Helical" evidence="12">
    <location>
        <begin position="209"/>
        <end position="235"/>
    </location>
</feature>
<feature type="region of interest" description="Disordered" evidence="13">
    <location>
        <begin position="1"/>
        <end position="20"/>
    </location>
</feature>
<feature type="transmembrane region" description="Helical" evidence="12">
    <location>
        <begin position="423"/>
        <end position="441"/>
    </location>
</feature>
<evidence type="ECO:0000256" key="4">
    <source>
        <dbReference type="ARBA" id="ARBA00013795"/>
    </source>
</evidence>
<dbReference type="InterPro" id="IPR007315">
    <property type="entry name" value="PIG-V/Gpi18"/>
</dbReference>
<dbReference type="PANTHER" id="PTHR12468:SF2">
    <property type="entry name" value="GPI MANNOSYLTRANSFERASE 2"/>
    <property type="match status" value="1"/>
</dbReference>
<evidence type="ECO:0000313" key="14">
    <source>
        <dbReference type="EMBL" id="CAL1707970.1"/>
    </source>
</evidence>
<feature type="transmembrane region" description="Helical" evidence="12">
    <location>
        <begin position="368"/>
        <end position="388"/>
    </location>
</feature>
<evidence type="ECO:0000256" key="13">
    <source>
        <dbReference type="SAM" id="MobiDB-lite"/>
    </source>
</evidence>
<dbReference type="EMBL" id="OZ037947">
    <property type="protein sequence ID" value="CAL1707970.1"/>
    <property type="molecule type" value="Genomic_DNA"/>
</dbReference>
<dbReference type="Pfam" id="PF04188">
    <property type="entry name" value="Mannosyl_trans2"/>
    <property type="match status" value="1"/>
</dbReference>
<evidence type="ECO:0000313" key="15">
    <source>
        <dbReference type="Proteomes" id="UP001497453"/>
    </source>
</evidence>
<evidence type="ECO:0000256" key="1">
    <source>
        <dbReference type="ARBA" id="ARBA00004477"/>
    </source>
</evidence>
<keyword evidence="5 12" id="KW-0337">GPI-anchor biosynthesis</keyword>
<protein>
    <recommendedName>
        <fullName evidence="4 12">GPI mannosyltransferase 2</fullName>
        <ecNumber evidence="12">2.4.1.-</ecNumber>
    </recommendedName>
</protein>
<proteinExistence type="inferred from homology"/>
<dbReference type="PANTHER" id="PTHR12468">
    <property type="entry name" value="GPI MANNOSYLTRANSFERASE 2"/>
    <property type="match status" value="1"/>
</dbReference>
<comment type="pathway">
    <text evidence="2 12">Glycolipid biosynthesis; glycosylphosphatidylinositol-anchor biosynthesis.</text>
</comment>
<evidence type="ECO:0000256" key="12">
    <source>
        <dbReference type="RuleBase" id="RU363112"/>
    </source>
</evidence>
<keyword evidence="15" id="KW-1185">Reference proteome</keyword>
<comment type="subcellular location">
    <subcellularLocation>
        <location evidence="1 12">Endoplasmic reticulum membrane</location>
        <topology evidence="1 12">Multi-pass membrane protein</topology>
    </subcellularLocation>
</comment>
<feature type="compositionally biased region" description="Polar residues" evidence="13">
    <location>
        <begin position="8"/>
        <end position="17"/>
    </location>
</feature>
<feature type="transmembrane region" description="Helical" evidence="12">
    <location>
        <begin position="256"/>
        <end position="278"/>
    </location>
</feature>
<evidence type="ECO:0000256" key="6">
    <source>
        <dbReference type="ARBA" id="ARBA00022676"/>
    </source>
</evidence>
<organism evidence="14 15">
    <name type="scientific">Somion occarium</name>
    <dbReference type="NCBI Taxonomy" id="3059160"/>
    <lineage>
        <taxon>Eukaryota</taxon>
        <taxon>Fungi</taxon>
        <taxon>Dikarya</taxon>
        <taxon>Basidiomycota</taxon>
        <taxon>Agaricomycotina</taxon>
        <taxon>Agaricomycetes</taxon>
        <taxon>Polyporales</taxon>
        <taxon>Cerrenaceae</taxon>
        <taxon>Somion</taxon>
    </lineage>
</organism>